<name>A0ABQ3KDR3_9DEIO</name>
<accession>A0ABQ3KDR3</accession>
<evidence type="ECO:0000313" key="1">
    <source>
        <dbReference type="EMBL" id="GHG13757.1"/>
    </source>
</evidence>
<sequence>MNWMPLKEEARAQSQVLCIATLPGHSQALISQATIKRQVARVEWGSPKDLGNPQTTHSHL</sequence>
<protein>
    <submittedName>
        <fullName evidence="1">Uncharacterized protein</fullName>
    </submittedName>
</protein>
<organism evidence="1 2">
    <name type="scientific">Deinococcus piscis</name>
    <dbReference type="NCBI Taxonomy" id="394230"/>
    <lineage>
        <taxon>Bacteria</taxon>
        <taxon>Thermotogati</taxon>
        <taxon>Deinococcota</taxon>
        <taxon>Deinococci</taxon>
        <taxon>Deinococcales</taxon>
        <taxon>Deinococcaceae</taxon>
        <taxon>Deinococcus</taxon>
    </lineage>
</organism>
<reference evidence="2" key="1">
    <citation type="journal article" date="2019" name="Int. J. Syst. Evol. Microbiol.">
        <title>The Global Catalogue of Microorganisms (GCM) 10K type strain sequencing project: providing services to taxonomists for standard genome sequencing and annotation.</title>
        <authorList>
            <consortium name="The Broad Institute Genomics Platform"/>
            <consortium name="The Broad Institute Genome Sequencing Center for Infectious Disease"/>
            <person name="Wu L."/>
            <person name="Ma J."/>
        </authorList>
    </citation>
    <scope>NUCLEOTIDE SEQUENCE [LARGE SCALE GENOMIC DNA]</scope>
    <source>
        <strain evidence="2">CGMCC 1.18439</strain>
    </source>
</reference>
<dbReference type="Proteomes" id="UP000632154">
    <property type="component" value="Unassembled WGS sequence"/>
</dbReference>
<proteinExistence type="predicted"/>
<comment type="caution">
    <text evidence="1">The sequence shown here is derived from an EMBL/GenBank/DDBJ whole genome shotgun (WGS) entry which is preliminary data.</text>
</comment>
<keyword evidence="2" id="KW-1185">Reference proteome</keyword>
<dbReference type="EMBL" id="BNAL01000102">
    <property type="protein sequence ID" value="GHG13757.1"/>
    <property type="molecule type" value="Genomic_DNA"/>
</dbReference>
<evidence type="ECO:0000313" key="2">
    <source>
        <dbReference type="Proteomes" id="UP000632154"/>
    </source>
</evidence>
<gene>
    <name evidence="1" type="ORF">GCM10017783_26320</name>
</gene>